<evidence type="ECO:0000313" key="12">
    <source>
        <dbReference type="EMBL" id="KIV98805.1"/>
    </source>
</evidence>
<dbReference type="EMBL" id="KN847597">
    <property type="protein sequence ID" value="KIV98805.1"/>
    <property type="molecule type" value="Genomic_DNA"/>
</dbReference>
<dbReference type="InParanoid" id="A0A0D1X9G0"/>
<keyword evidence="13" id="KW-1185">Reference proteome</keyword>
<dbReference type="RefSeq" id="XP_016208675.1">
    <property type="nucleotide sequence ID" value="XM_016363515.1"/>
</dbReference>
<dbReference type="InterPro" id="IPR013783">
    <property type="entry name" value="Ig-like_fold"/>
</dbReference>
<dbReference type="InterPro" id="IPR037524">
    <property type="entry name" value="PA14/GLEYA"/>
</dbReference>
<dbReference type="EC" id="3.2.1.21" evidence="4 10"/>
<comment type="catalytic activity">
    <reaction evidence="1 10">
        <text>Hydrolysis of terminal, non-reducing beta-D-glucosyl residues with release of beta-D-glucose.</text>
        <dbReference type="EC" id="3.2.1.21"/>
    </reaction>
</comment>
<evidence type="ECO:0000256" key="8">
    <source>
        <dbReference type="ARBA" id="ARBA00023295"/>
    </source>
</evidence>
<keyword evidence="6" id="KW-0325">Glycoprotein</keyword>
<evidence type="ECO:0000256" key="2">
    <source>
        <dbReference type="ARBA" id="ARBA00004987"/>
    </source>
</evidence>
<accession>A0A0D1X9G0</accession>
<dbReference type="SUPFAM" id="SSF52279">
    <property type="entry name" value="Beta-D-glucan exohydrolase, C-terminal domain"/>
    <property type="match status" value="1"/>
</dbReference>
<dbReference type="OrthoDB" id="47059at2759"/>
<evidence type="ECO:0000256" key="7">
    <source>
        <dbReference type="ARBA" id="ARBA00023277"/>
    </source>
</evidence>
<evidence type="ECO:0000256" key="5">
    <source>
        <dbReference type="ARBA" id="ARBA00022801"/>
    </source>
</evidence>
<dbReference type="GO" id="GO:0030245">
    <property type="term" value="P:cellulose catabolic process"/>
    <property type="evidence" value="ECO:0007669"/>
    <property type="project" value="UniProtKB-UniPathway"/>
</dbReference>
<dbReference type="GO" id="GO:0008422">
    <property type="term" value="F:beta-glucosidase activity"/>
    <property type="evidence" value="ECO:0007669"/>
    <property type="project" value="UniProtKB-EC"/>
</dbReference>
<keyword evidence="7 10" id="KW-0119">Carbohydrate metabolism</keyword>
<dbReference type="InterPro" id="IPR001764">
    <property type="entry name" value="Glyco_hydro_3_N"/>
</dbReference>
<dbReference type="PANTHER" id="PTHR42715:SF3">
    <property type="entry name" value="BETA-GLUCOSIDASE B-RELATED"/>
    <property type="match status" value="1"/>
</dbReference>
<name>A0A0D1X9G0_9PEZI</name>
<gene>
    <name evidence="12" type="ORF">PV09_09455</name>
</gene>
<dbReference type="VEuPathDB" id="FungiDB:PV09_09455"/>
<feature type="domain" description="PA14" evidence="11">
    <location>
        <begin position="411"/>
        <end position="565"/>
    </location>
</feature>
<dbReference type="Gene3D" id="2.60.120.260">
    <property type="entry name" value="Galactose-binding domain-like"/>
    <property type="match status" value="1"/>
</dbReference>
<dbReference type="Proteomes" id="UP000053259">
    <property type="component" value="Unassembled WGS sequence"/>
</dbReference>
<keyword evidence="8 10" id="KW-0326">Glycosidase</keyword>
<evidence type="ECO:0000256" key="1">
    <source>
        <dbReference type="ARBA" id="ARBA00000448"/>
    </source>
</evidence>
<protein>
    <recommendedName>
        <fullName evidence="4 10">beta-glucosidase</fullName>
        <ecNumber evidence="4 10">3.2.1.21</ecNumber>
    </recommendedName>
</protein>
<dbReference type="Pfam" id="PF01915">
    <property type="entry name" value="Glyco_hydro_3_C"/>
    <property type="match status" value="1"/>
</dbReference>
<evidence type="ECO:0000259" key="11">
    <source>
        <dbReference type="PROSITE" id="PS51820"/>
    </source>
</evidence>
<dbReference type="HOGENOM" id="CLU_004542_4_0_1"/>
<organism evidence="12 13">
    <name type="scientific">Verruconis gallopava</name>
    <dbReference type="NCBI Taxonomy" id="253628"/>
    <lineage>
        <taxon>Eukaryota</taxon>
        <taxon>Fungi</taxon>
        <taxon>Dikarya</taxon>
        <taxon>Ascomycota</taxon>
        <taxon>Pezizomycotina</taxon>
        <taxon>Dothideomycetes</taxon>
        <taxon>Pleosporomycetidae</taxon>
        <taxon>Venturiales</taxon>
        <taxon>Sympoventuriaceae</taxon>
        <taxon>Verruconis</taxon>
    </lineage>
</organism>
<dbReference type="SUPFAM" id="SSF56988">
    <property type="entry name" value="Anthrax protective antigen"/>
    <property type="match status" value="1"/>
</dbReference>
<dbReference type="GeneID" id="27317428"/>
<dbReference type="STRING" id="253628.A0A0D1X9G0"/>
<dbReference type="Gene3D" id="3.20.20.300">
    <property type="entry name" value="Glycoside hydrolase, family 3, N-terminal domain"/>
    <property type="match status" value="1"/>
</dbReference>
<dbReference type="Gene3D" id="3.40.50.1700">
    <property type="entry name" value="Glycoside hydrolase family 3 C-terminal domain"/>
    <property type="match status" value="1"/>
</dbReference>
<dbReference type="SMART" id="SM01217">
    <property type="entry name" value="Fn3_like"/>
    <property type="match status" value="1"/>
</dbReference>
<evidence type="ECO:0000256" key="9">
    <source>
        <dbReference type="ARBA" id="ARBA00023326"/>
    </source>
</evidence>
<proteinExistence type="inferred from homology"/>
<comment type="pathway">
    <text evidence="2 10">Glycan metabolism; cellulose degradation.</text>
</comment>
<dbReference type="PRINTS" id="PR00133">
    <property type="entry name" value="GLHYDRLASE3"/>
</dbReference>
<keyword evidence="9 10" id="KW-0624">Polysaccharide degradation</keyword>
<reference evidence="12 13" key="1">
    <citation type="submission" date="2015-01" db="EMBL/GenBank/DDBJ databases">
        <title>The Genome Sequence of Ochroconis gallopava CBS43764.</title>
        <authorList>
            <consortium name="The Broad Institute Genomics Platform"/>
            <person name="Cuomo C."/>
            <person name="de Hoog S."/>
            <person name="Gorbushina A."/>
            <person name="Stielow B."/>
            <person name="Teixiera M."/>
            <person name="Abouelleil A."/>
            <person name="Chapman S.B."/>
            <person name="Priest M."/>
            <person name="Young S.K."/>
            <person name="Wortman J."/>
            <person name="Nusbaum C."/>
            <person name="Birren B."/>
        </authorList>
    </citation>
    <scope>NUCLEOTIDE SEQUENCE [LARGE SCALE GENOMIC DNA]</scope>
    <source>
        <strain evidence="12 13">CBS 43764</strain>
    </source>
</reference>
<sequence length="852" mass="93613">MTVDSLRRALNSSDEDIVKLCGLLTIDEKLSLLAAKNIWETQEISRLGIPSLKVTDGPNGARGGEFWDGTTAACFPACVSIAASFDTELSELIGQALGQEAQTKGAYVLLGPTVCCHRSPLGGRNFEAFSEDPFLSGSLAVAYVKGLQSQRVAATVKHFLGNEQDTRRFVLNEIISQRALREIYLRPFEKVVKESSPWAFMTSYPKINGYHVDATPTFIRDILRGQWHYDGLTMSDWGATSCITSIKNGLDLEMPGPPRIRTPMAIKTALASKSISASDVDSCVMNILKLLKRVGKFSDRKTTQAEVALDRPEHRALIRKAGADGSVLLKNRDGILPLSQSSIKKIALLGPLADYAAAHGGGSASLNCHYKVTPLEAFRKRLGNEVEITHGKGAHIFRVLPDLEEGTTNSNGKPGFCAEFFMTSDLSGSPFRVEEYPRGSFFTLMNTEVKGSQGVRFTSTYQPPISGLHYLSFSGLGPSKIFINNELIHEQLEDTKDSMAFLLGVQDEFNFRYNFDSSREYLIRIETSRQLEDKSELYLLDGQIAVHLGLVTQQERDADLQAEAVKLAREADYAIIFVGNTVQWETEGQDLASMKLPAEGSQDNLIAAVAAVNAKTIVVNTTGVPIETPWIDSIAALIQAWYAGQETGNAILDLLLGDVNPSGKLPVSWPKMYDHCACYGNFGLDAYDSLEVEYVEDIFVGYRHFDRMYGTEKEVRFPFGFGLSYSQFEIIDAACHGSISPDTAVSVSFTVRNISSRAGAETVQVYLAPPKSSTAGRPPKCLVGFKKVYLDPGQSRRAEISFIKDDAAYWNEDVQKWQVESGEHYIIVASSSATKDVKATIPLTVQGFIFDP</sequence>
<dbReference type="PROSITE" id="PS51820">
    <property type="entry name" value="PA14"/>
    <property type="match status" value="1"/>
</dbReference>
<dbReference type="Pfam" id="PF00933">
    <property type="entry name" value="Glyco_hydro_3"/>
    <property type="match status" value="1"/>
</dbReference>
<evidence type="ECO:0000256" key="3">
    <source>
        <dbReference type="ARBA" id="ARBA00005336"/>
    </source>
</evidence>
<dbReference type="Pfam" id="PF14310">
    <property type="entry name" value="Fn3-like"/>
    <property type="match status" value="1"/>
</dbReference>
<keyword evidence="5 10" id="KW-0378">Hydrolase</keyword>
<evidence type="ECO:0000256" key="10">
    <source>
        <dbReference type="RuleBase" id="RU361161"/>
    </source>
</evidence>
<evidence type="ECO:0000256" key="4">
    <source>
        <dbReference type="ARBA" id="ARBA00012744"/>
    </source>
</evidence>
<dbReference type="InterPro" id="IPR036962">
    <property type="entry name" value="Glyco_hydro_3_N_sf"/>
</dbReference>
<dbReference type="InterPro" id="IPR019800">
    <property type="entry name" value="Glyco_hydro_3_AS"/>
</dbReference>
<evidence type="ECO:0000256" key="6">
    <source>
        <dbReference type="ARBA" id="ARBA00023180"/>
    </source>
</evidence>
<dbReference type="PROSITE" id="PS00775">
    <property type="entry name" value="GLYCOSYL_HYDROL_F3"/>
    <property type="match status" value="1"/>
</dbReference>
<dbReference type="InterPro" id="IPR050288">
    <property type="entry name" value="Cellulose_deg_GH3"/>
</dbReference>
<dbReference type="UniPathway" id="UPA00696"/>
<dbReference type="PANTHER" id="PTHR42715">
    <property type="entry name" value="BETA-GLUCOSIDASE"/>
    <property type="match status" value="1"/>
</dbReference>
<dbReference type="SUPFAM" id="SSF51445">
    <property type="entry name" value="(Trans)glycosidases"/>
    <property type="match status" value="1"/>
</dbReference>
<dbReference type="InterPro" id="IPR002772">
    <property type="entry name" value="Glyco_hydro_3_C"/>
</dbReference>
<evidence type="ECO:0000313" key="13">
    <source>
        <dbReference type="Proteomes" id="UP000053259"/>
    </source>
</evidence>
<dbReference type="InterPro" id="IPR017853">
    <property type="entry name" value="GH"/>
</dbReference>
<dbReference type="InterPro" id="IPR026891">
    <property type="entry name" value="Fn3-like"/>
</dbReference>
<dbReference type="InterPro" id="IPR036881">
    <property type="entry name" value="Glyco_hydro_3_C_sf"/>
</dbReference>
<dbReference type="AlphaFoldDB" id="A0A0D1X9G0"/>
<dbReference type="Gene3D" id="2.60.40.10">
    <property type="entry name" value="Immunoglobulins"/>
    <property type="match status" value="1"/>
</dbReference>
<comment type="similarity">
    <text evidence="3 10">Belongs to the glycosyl hydrolase 3 family.</text>
</comment>